<proteinExistence type="predicted"/>
<feature type="region of interest" description="Disordered" evidence="1">
    <location>
        <begin position="28"/>
        <end position="62"/>
    </location>
</feature>
<evidence type="ECO:0000256" key="1">
    <source>
        <dbReference type="SAM" id="MobiDB-lite"/>
    </source>
</evidence>
<comment type="caution">
    <text evidence="2">The sequence shown here is derived from an EMBL/GenBank/DDBJ whole genome shotgun (WGS) entry which is preliminary data.</text>
</comment>
<sequence length="62" mass="7046">MVEAPAYSHLRARKTFVVVTVVRGSVGGITREPQSRPHARSYLRLATQSKLARQERRRQAQS</sequence>
<organism evidence="2 3">
    <name type="scientific">Caballeronia catudaia</name>
    <dbReference type="NCBI Taxonomy" id="1777136"/>
    <lineage>
        <taxon>Bacteria</taxon>
        <taxon>Pseudomonadati</taxon>
        <taxon>Pseudomonadota</taxon>
        <taxon>Betaproteobacteria</taxon>
        <taxon>Burkholderiales</taxon>
        <taxon>Burkholderiaceae</taxon>
        <taxon>Caballeronia</taxon>
    </lineage>
</organism>
<name>A0A158BLJ3_9BURK</name>
<evidence type="ECO:0000313" key="2">
    <source>
        <dbReference type="EMBL" id="SAK70923.1"/>
    </source>
</evidence>
<accession>A0A158BLJ3</accession>
<gene>
    <name evidence="2" type="ORF">AWB75_03663</name>
</gene>
<dbReference type="AlphaFoldDB" id="A0A158BLJ3"/>
<reference evidence="2" key="1">
    <citation type="submission" date="2016-01" db="EMBL/GenBank/DDBJ databases">
        <authorList>
            <person name="Peeters C."/>
        </authorList>
    </citation>
    <scope>NUCLEOTIDE SEQUENCE [LARGE SCALE GENOMIC DNA]</scope>
    <source>
        <strain evidence="2">LMG 29318</strain>
    </source>
</reference>
<feature type="compositionally biased region" description="Basic and acidic residues" evidence="1">
    <location>
        <begin position="52"/>
        <end position="62"/>
    </location>
</feature>
<dbReference type="Proteomes" id="UP000054870">
    <property type="component" value="Unassembled WGS sequence"/>
</dbReference>
<evidence type="ECO:0000313" key="3">
    <source>
        <dbReference type="Proteomes" id="UP000054870"/>
    </source>
</evidence>
<dbReference type="EMBL" id="FCOF02000016">
    <property type="protein sequence ID" value="SAK70923.1"/>
    <property type="molecule type" value="Genomic_DNA"/>
</dbReference>
<keyword evidence="3" id="KW-1185">Reference proteome</keyword>
<protein>
    <submittedName>
        <fullName evidence="2">Uncharacterized protein</fullName>
    </submittedName>
</protein>